<protein>
    <submittedName>
        <fullName evidence="4">Uncharacterized protein</fullName>
    </submittedName>
</protein>
<dbReference type="AlphaFoldDB" id="A0A813FDD0"/>
<evidence type="ECO:0000256" key="3">
    <source>
        <dbReference type="SAM" id="SignalP"/>
    </source>
</evidence>
<feature type="signal peptide" evidence="3">
    <location>
        <begin position="1"/>
        <end position="22"/>
    </location>
</feature>
<name>A0A813FDD0_POLGL</name>
<gene>
    <name evidence="4" type="ORF">PGLA1383_LOCUS27657</name>
</gene>
<dbReference type="OrthoDB" id="185373at2759"/>
<dbReference type="InterPro" id="IPR002885">
    <property type="entry name" value="PPR_rpt"/>
</dbReference>
<dbReference type="EMBL" id="CAJNNV010024422">
    <property type="protein sequence ID" value="CAE8609829.1"/>
    <property type="molecule type" value="Genomic_DNA"/>
</dbReference>
<evidence type="ECO:0000313" key="4">
    <source>
        <dbReference type="EMBL" id="CAE8609829.1"/>
    </source>
</evidence>
<feature type="chain" id="PRO_5032902728" evidence="3">
    <location>
        <begin position="23"/>
        <end position="122"/>
    </location>
</feature>
<feature type="non-terminal residue" evidence="4">
    <location>
        <position position="122"/>
    </location>
</feature>
<dbReference type="Gene3D" id="1.25.40.10">
    <property type="entry name" value="Tetratricopeptide repeat domain"/>
    <property type="match status" value="1"/>
</dbReference>
<keyword evidence="3" id="KW-0732">Signal</keyword>
<keyword evidence="1" id="KW-0677">Repeat</keyword>
<accession>A0A813FDD0</accession>
<dbReference type="Pfam" id="PF01535">
    <property type="entry name" value="PPR"/>
    <property type="match status" value="1"/>
</dbReference>
<feature type="non-terminal residue" evidence="4">
    <location>
        <position position="1"/>
    </location>
</feature>
<organism evidence="4 5">
    <name type="scientific">Polarella glacialis</name>
    <name type="common">Dinoflagellate</name>
    <dbReference type="NCBI Taxonomy" id="89957"/>
    <lineage>
        <taxon>Eukaryota</taxon>
        <taxon>Sar</taxon>
        <taxon>Alveolata</taxon>
        <taxon>Dinophyceae</taxon>
        <taxon>Suessiales</taxon>
        <taxon>Suessiaceae</taxon>
        <taxon>Polarella</taxon>
    </lineage>
</organism>
<comment type="caution">
    <text evidence="4">The sequence shown here is derived from an EMBL/GenBank/DDBJ whole genome shotgun (WGS) entry which is preliminary data.</text>
</comment>
<evidence type="ECO:0000256" key="1">
    <source>
        <dbReference type="ARBA" id="ARBA00022737"/>
    </source>
</evidence>
<dbReference type="Proteomes" id="UP000654075">
    <property type="component" value="Unassembled WGS sequence"/>
</dbReference>
<sequence length="122" mass="13548">SGGGRWDWALWLLWSEALETAAVVFNSALSACAKGFQWSQALLLFWHMQRSGPRADAVTSATAINACSRGMQWRSALQILAEGPKRGIEPYLSIYNAVEDMCATARGQWRRGFTALAELRRV</sequence>
<dbReference type="PROSITE" id="PS51375">
    <property type="entry name" value="PPR"/>
    <property type="match status" value="1"/>
</dbReference>
<dbReference type="PANTHER" id="PTHR47447:SF17">
    <property type="entry name" value="OS12G0638900 PROTEIN"/>
    <property type="match status" value="1"/>
</dbReference>
<evidence type="ECO:0000313" key="5">
    <source>
        <dbReference type="Proteomes" id="UP000654075"/>
    </source>
</evidence>
<feature type="repeat" description="PPR" evidence="2">
    <location>
        <begin position="56"/>
        <end position="90"/>
    </location>
</feature>
<dbReference type="PANTHER" id="PTHR47447">
    <property type="entry name" value="OS03G0856100 PROTEIN"/>
    <property type="match status" value="1"/>
</dbReference>
<keyword evidence="5" id="KW-1185">Reference proteome</keyword>
<dbReference type="InterPro" id="IPR011990">
    <property type="entry name" value="TPR-like_helical_dom_sf"/>
</dbReference>
<proteinExistence type="predicted"/>
<reference evidence="4" key="1">
    <citation type="submission" date="2021-02" db="EMBL/GenBank/DDBJ databases">
        <authorList>
            <person name="Dougan E. K."/>
            <person name="Rhodes N."/>
            <person name="Thang M."/>
            <person name="Chan C."/>
        </authorList>
    </citation>
    <scope>NUCLEOTIDE SEQUENCE</scope>
</reference>
<evidence type="ECO:0000256" key="2">
    <source>
        <dbReference type="PROSITE-ProRule" id="PRU00708"/>
    </source>
</evidence>